<comment type="caution">
    <text evidence="2">The sequence shown here is derived from an EMBL/GenBank/DDBJ whole genome shotgun (WGS) entry which is preliminary data.</text>
</comment>
<organism evidence="2 3">
    <name type="scientific">Novosphingobium pentaromativorans</name>
    <dbReference type="NCBI Taxonomy" id="205844"/>
    <lineage>
        <taxon>Bacteria</taxon>
        <taxon>Pseudomonadati</taxon>
        <taxon>Pseudomonadota</taxon>
        <taxon>Alphaproteobacteria</taxon>
        <taxon>Sphingomonadales</taxon>
        <taxon>Sphingomonadaceae</taxon>
        <taxon>Novosphingobium</taxon>
    </lineage>
</organism>
<sequence length="266" mass="28256">MRRLAGLLALTASVPATAQLEREPPAPDREELMTALCETPANDGTCMRGGRELTYWLAFDTTVAGQKWYTAIATAQAQPSSESGGARYFAPGEMLSLSQVTYVLEKGRWTFKARQIDFGSIESSGAAGNPPMVDEAAAPFRQNLGDGTLVGYPTRTLANEGISMSAYSMFRSQPDMSGRWIYAGDIASGSDNGAGCNQDEAPETCYASTGVLDLTGKTVAGWPEVKVSVSGRVPDANGKVRNASKADGALWRFDVAKAAYSNAKAR</sequence>
<evidence type="ECO:0000313" key="3">
    <source>
        <dbReference type="Proteomes" id="UP000249082"/>
    </source>
</evidence>
<protein>
    <submittedName>
        <fullName evidence="2">Uncharacterized protein</fullName>
    </submittedName>
</protein>
<evidence type="ECO:0000313" key="2">
    <source>
        <dbReference type="EMBL" id="PZQ54314.1"/>
    </source>
</evidence>
<feature type="signal peptide" evidence="1">
    <location>
        <begin position="1"/>
        <end position="18"/>
    </location>
</feature>
<feature type="chain" id="PRO_5016120475" evidence="1">
    <location>
        <begin position="19"/>
        <end position="266"/>
    </location>
</feature>
<proteinExistence type="predicted"/>
<evidence type="ECO:0000256" key="1">
    <source>
        <dbReference type="SAM" id="SignalP"/>
    </source>
</evidence>
<gene>
    <name evidence="2" type="ORF">DI555_12860</name>
</gene>
<name>A0A2W5NMZ7_9SPHN</name>
<accession>A0A2W5NMZ7</accession>
<keyword evidence="1" id="KW-0732">Signal</keyword>
<dbReference type="AlphaFoldDB" id="A0A2W5NMZ7"/>
<dbReference type="EMBL" id="QFPX01000009">
    <property type="protein sequence ID" value="PZQ54314.1"/>
    <property type="molecule type" value="Genomic_DNA"/>
</dbReference>
<dbReference type="Proteomes" id="UP000249082">
    <property type="component" value="Unassembled WGS sequence"/>
</dbReference>
<reference evidence="2 3" key="1">
    <citation type="submission" date="2017-08" db="EMBL/GenBank/DDBJ databases">
        <title>Infants hospitalized years apart are colonized by the same room-sourced microbial strains.</title>
        <authorList>
            <person name="Brooks B."/>
            <person name="Olm M.R."/>
            <person name="Firek B.A."/>
            <person name="Baker R."/>
            <person name="Thomas B.C."/>
            <person name="Morowitz M.J."/>
            <person name="Banfield J.F."/>
        </authorList>
    </citation>
    <scope>NUCLEOTIDE SEQUENCE [LARGE SCALE GENOMIC DNA]</scope>
    <source>
        <strain evidence="2">S2_005_002_R2_33</strain>
    </source>
</reference>